<dbReference type="OrthoDB" id="439917at2759"/>
<organism evidence="2">
    <name type="scientific">Cyprinus carpio</name>
    <name type="common">Common carp</name>
    <dbReference type="NCBI Taxonomy" id="7962"/>
    <lineage>
        <taxon>Eukaryota</taxon>
        <taxon>Metazoa</taxon>
        <taxon>Chordata</taxon>
        <taxon>Craniata</taxon>
        <taxon>Vertebrata</taxon>
        <taxon>Euteleostomi</taxon>
        <taxon>Actinopterygii</taxon>
        <taxon>Neopterygii</taxon>
        <taxon>Teleostei</taxon>
        <taxon>Ostariophysi</taxon>
        <taxon>Cypriniformes</taxon>
        <taxon>Cyprinidae</taxon>
        <taxon>Cyprininae</taxon>
        <taxon>Cyprinus</taxon>
    </lineage>
</organism>
<sequence length="283" mass="29687">MLLPNYGGFVQSNGWCSISCLRQPIQIGSPMLDPRTGDLVLITSVSLDPHTGAVLPVGGLLLGESFNKPLSGRMARVGGCSVRGGKVVPHAGGFQALLGACLRVAELLQGFSEEWSSAAADPQGEIKLPGTELSLPALPGLEYPDPGGSGLHVPVLGAQLDWVSGYKVPLAATMEDADSKGLVPIRFGVQTVDPVTGVLAPVVGASLDVWKWTVVPVTVSQILTLGENPDSVTVSEVELNHIRIKAHLASGSLCVCKCVFVGLRWKPSRRRAMYGAITGVSRH</sequence>
<proteinExistence type="predicted"/>
<evidence type="ECO:0000313" key="1">
    <source>
        <dbReference type="RefSeq" id="XP_042594777.1"/>
    </source>
</evidence>
<name>A0A9Q9X3W9_CYPCA</name>
<accession>A0A9Q9X3W9</accession>
<gene>
    <name evidence="1 2" type="primary">LOC109103227</name>
</gene>
<protein>
    <submittedName>
        <fullName evidence="1 2">Uncharacterized protein LOC109103227 isoform X1</fullName>
    </submittedName>
</protein>
<dbReference type="RefSeq" id="XP_042594778.1">
    <property type="nucleotide sequence ID" value="XM_042738844.1"/>
</dbReference>
<dbReference type="Proteomes" id="UP001155660">
    <property type="component" value="Chromosome B15"/>
</dbReference>
<dbReference type="GeneID" id="109103227"/>
<reference evidence="1 2" key="1">
    <citation type="submission" date="2025-04" db="UniProtKB">
        <authorList>
            <consortium name="RefSeq"/>
        </authorList>
    </citation>
    <scope>IDENTIFICATION</scope>
    <source>
        <tissue evidence="1 2">Muscle</tissue>
    </source>
</reference>
<dbReference type="KEGG" id="ccar:109103227"/>
<evidence type="ECO:0000313" key="2">
    <source>
        <dbReference type="RefSeq" id="XP_042594778.1"/>
    </source>
</evidence>
<dbReference type="AlphaFoldDB" id="A0A9Q9X3W9"/>
<dbReference type="RefSeq" id="XP_042594777.1">
    <property type="nucleotide sequence ID" value="XM_042738843.1"/>
</dbReference>